<organism evidence="1 2">
    <name type="scientific">Corynebacterium tuberculostearicum SK141</name>
    <dbReference type="NCBI Taxonomy" id="553206"/>
    <lineage>
        <taxon>Bacteria</taxon>
        <taxon>Bacillati</taxon>
        <taxon>Actinomycetota</taxon>
        <taxon>Actinomycetes</taxon>
        <taxon>Mycobacteriales</taxon>
        <taxon>Corynebacteriaceae</taxon>
        <taxon>Corynebacterium</taxon>
    </lineage>
</organism>
<dbReference type="EMBL" id="ACVP01000008">
    <property type="protein sequence ID" value="EET77891.1"/>
    <property type="molecule type" value="Genomic_DNA"/>
</dbReference>
<reference evidence="1 2" key="1">
    <citation type="submission" date="2009-06" db="EMBL/GenBank/DDBJ databases">
        <authorList>
            <person name="Dodson R."/>
            <person name="Sebastian Y."/>
            <person name="Madupu R."/>
            <person name="Durkin A.S."/>
            <person name="Torralba M."/>
            <person name="Methe B."/>
            <person name="Sutton G.G."/>
            <person name="Strausberg R.L."/>
            <person name="Nelson K.E."/>
        </authorList>
    </citation>
    <scope>NUCLEOTIDE SEQUENCE [LARGE SCALE GENOMIC DNA]</scope>
    <source>
        <strain evidence="1 2">SK141</strain>
    </source>
</reference>
<proteinExistence type="predicted"/>
<evidence type="ECO:0000313" key="2">
    <source>
        <dbReference type="Proteomes" id="UP000004384"/>
    </source>
</evidence>
<dbReference type="Proteomes" id="UP000004384">
    <property type="component" value="Unassembled WGS sequence"/>
</dbReference>
<accession>C6R7V5</accession>
<protein>
    <submittedName>
        <fullName evidence="1">Uncharacterized protein</fullName>
    </submittedName>
</protein>
<dbReference type="RefSeq" id="WP_005327251.1">
    <property type="nucleotide sequence ID" value="NZ_ACVP01000008.1"/>
</dbReference>
<dbReference type="AlphaFoldDB" id="C6R7V5"/>
<comment type="caution">
    <text evidence="1">The sequence shown here is derived from an EMBL/GenBank/DDBJ whole genome shotgun (WGS) entry which is preliminary data.</text>
</comment>
<name>C6R7V5_9CORY</name>
<sequence>MALLVELVVEDVVVLDGLLLVVLEVVSELSPESLHADIKSVVVTRIGSSFFML</sequence>
<gene>
    <name evidence="1" type="ORF">CORTU0001_1001</name>
</gene>
<evidence type="ECO:0000313" key="1">
    <source>
        <dbReference type="EMBL" id="EET77891.1"/>
    </source>
</evidence>